<evidence type="ECO:0000313" key="2">
    <source>
        <dbReference type="Proteomes" id="UP000821845"/>
    </source>
</evidence>
<proteinExistence type="predicted"/>
<sequence length="278" mass="30744">MYLSNVLPWVTPRPLPPMFPIMSSYWVPRTFPVSKTSQTKLNPERFEALPKLDIVMECRHLVKVFGGIAALNNLSVTVHKNQVTVLLGHNGAGKTTLMNILTGLLDATSGTVIISGTEIKGGVYRSMGFCPQFDAFFEDLTVSDHIRYFGLLKGLPILTIEKNRMALLKVVHLADKPHALPSELSGGMKRKLSIAIALLTRPKLLILDEPTVGMDPETRRLIWSMVQGLRGATTILLSTHDMEEAETLADRIIVMYQGTVVCWGTPSFLKNACGKDCR</sequence>
<evidence type="ECO:0000313" key="1">
    <source>
        <dbReference type="EMBL" id="KAH6931704.1"/>
    </source>
</evidence>
<gene>
    <name evidence="1" type="ORF">HPB50_027250</name>
</gene>
<dbReference type="Proteomes" id="UP000821845">
    <property type="component" value="Chromosome 5"/>
</dbReference>
<keyword evidence="2" id="KW-1185">Reference proteome</keyword>
<organism evidence="1 2">
    <name type="scientific">Hyalomma asiaticum</name>
    <name type="common">Tick</name>
    <dbReference type="NCBI Taxonomy" id="266040"/>
    <lineage>
        <taxon>Eukaryota</taxon>
        <taxon>Metazoa</taxon>
        <taxon>Ecdysozoa</taxon>
        <taxon>Arthropoda</taxon>
        <taxon>Chelicerata</taxon>
        <taxon>Arachnida</taxon>
        <taxon>Acari</taxon>
        <taxon>Parasitiformes</taxon>
        <taxon>Ixodida</taxon>
        <taxon>Ixodoidea</taxon>
        <taxon>Ixodidae</taxon>
        <taxon>Hyalomminae</taxon>
        <taxon>Hyalomma</taxon>
    </lineage>
</organism>
<comment type="caution">
    <text evidence="1">The sequence shown here is derived from an EMBL/GenBank/DDBJ whole genome shotgun (WGS) entry which is preliminary data.</text>
</comment>
<protein>
    <submittedName>
        <fullName evidence="1">Uncharacterized protein</fullName>
    </submittedName>
</protein>
<dbReference type="EMBL" id="CM023485">
    <property type="protein sequence ID" value="KAH6931704.1"/>
    <property type="molecule type" value="Genomic_DNA"/>
</dbReference>
<name>A0ACB7SG75_HYAAI</name>
<reference evidence="1" key="1">
    <citation type="submission" date="2020-05" db="EMBL/GenBank/DDBJ databases">
        <title>Large-scale comparative analyses of tick genomes elucidate their genetic diversity and vector capacities.</title>
        <authorList>
            <person name="Jia N."/>
            <person name="Wang J."/>
            <person name="Shi W."/>
            <person name="Du L."/>
            <person name="Sun Y."/>
            <person name="Zhan W."/>
            <person name="Jiang J."/>
            <person name="Wang Q."/>
            <person name="Zhang B."/>
            <person name="Ji P."/>
            <person name="Sakyi L.B."/>
            <person name="Cui X."/>
            <person name="Yuan T."/>
            <person name="Jiang B."/>
            <person name="Yang W."/>
            <person name="Lam T.T.-Y."/>
            <person name="Chang Q."/>
            <person name="Ding S."/>
            <person name="Wang X."/>
            <person name="Zhu J."/>
            <person name="Ruan X."/>
            <person name="Zhao L."/>
            <person name="Wei J."/>
            <person name="Que T."/>
            <person name="Du C."/>
            <person name="Cheng J."/>
            <person name="Dai P."/>
            <person name="Han X."/>
            <person name="Huang E."/>
            <person name="Gao Y."/>
            <person name="Liu J."/>
            <person name="Shao H."/>
            <person name="Ye R."/>
            <person name="Li L."/>
            <person name="Wei W."/>
            <person name="Wang X."/>
            <person name="Wang C."/>
            <person name="Yang T."/>
            <person name="Huo Q."/>
            <person name="Li W."/>
            <person name="Guo W."/>
            <person name="Chen H."/>
            <person name="Zhou L."/>
            <person name="Ni X."/>
            <person name="Tian J."/>
            <person name="Zhou Y."/>
            <person name="Sheng Y."/>
            <person name="Liu T."/>
            <person name="Pan Y."/>
            <person name="Xia L."/>
            <person name="Li J."/>
            <person name="Zhao F."/>
            <person name="Cao W."/>
        </authorList>
    </citation>
    <scope>NUCLEOTIDE SEQUENCE</scope>
    <source>
        <strain evidence="1">Hyas-2018</strain>
    </source>
</reference>
<accession>A0ACB7SG75</accession>